<dbReference type="RefSeq" id="XP_052109576.1">
    <property type="nucleotide sequence ID" value="XM_052253616.1"/>
</dbReference>
<organism evidence="1 4">
    <name type="scientific">Arachis duranensis</name>
    <name type="common">Wild peanut</name>
    <dbReference type="NCBI Taxonomy" id="130453"/>
    <lineage>
        <taxon>Eukaryota</taxon>
        <taxon>Viridiplantae</taxon>
        <taxon>Streptophyta</taxon>
        <taxon>Embryophyta</taxon>
        <taxon>Tracheophyta</taxon>
        <taxon>Spermatophyta</taxon>
        <taxon>Magnoliopsida</taxon>
        <taxon>eudicotyledons</taxon>
        <taxon>Gunneridae</taxon>
        <taxon>Pentapetalae</taxon>
        <taxon>rosids</taxon>
        <taxon>fabids</taxon>
        <taxon>Fabales</taxon>
        <taxon>Fabaceae</taxon>
        <taxon>Papilionoideae</taxon>
        <taxon>50 kb inversion clade</taxon>
        <taxon>dalbergioids sensu lato</taxon>
        <taxon>Dalbergieae</taxon>
        <taxon>Pterocarpus clade</taxon>
        <taxon>Arachis</taxon>
    </lineage>
</organism>
<evidence type="ECO:0000313" key="2">
    <source>
        <dbReference type="RefSeq" id="XP_052109574.1"/>
    </source>
</evidence>
<protein>
    <submittedName>
        <fullName evidence="2 3">Uncharacterized protein LOC127741392</fullName>
    </submittedName>
</protein>
<dbReference type="Proteomes" id="UP000515211">
    <property type="component" value="Chromosome 9"/>
</dbReference>
<evidence type="ECO:0000313" key="4">
    <source>
        <dbReference type="RefSeq" id="XP_052109576.1"/>
    </source>
</evidence>
<dbReference type="KEGG" id="adu:127741392"/>
<accession>A0A9C6WH52</accession>
<reference evidence="1" key="1">
    <citation type="journal article" date="2016" name="Nat. Genet.">
        <title>The genome sequences of Arachis duranensis and Arachis ipaensis, the diploid ancestors of cultivated peanut.</title>
        <authorList>
            <person name="Bertioli D.J."/>
            <person name="Cannon S.B."/>
            <person name="Froenicke L."/>
            <person name="Huang G."/>
            <person name="Farmer A.D."/>
            <person name="Cannon E.K."/>
            <person name="Liu X."/>
            <person name="Gao D."/>
            <person name="Clevenger J."/>
            <person name="Dash S."/>
            <person name="Ren L."/>
            <person name="Moretzsohn M.C."/>
            <person name="Shirasawa K."/>
            <person name="Huang W."/>
            <person name="Vidigal B."/>
            <person name="Abernathy B."/>
            <person name="Chu Y."/>
            <person name="Niederhuth C.E."/>
            <person name="Umale P."/>
            <person name="Araujo A.C."/>
            <person name="Kozik A."/>
            <person name="Kim K.D."/>
            <person name="Burow M.D."/>
            <person name="Varshney R.K."/>
            <person name="Wang X."/>
            <person name="Zhang X."/>
            <person name="Barkley N."/>
            <person name="Guimaraes P.M."/>
            <person name="Isobe S."/>
            <person name="Guo B."/>
            <person name="Liao B."/>
            <person name="Stalker H.T."/>
            <person name="Schmitz R.J."/>
            <person name="Scheffler B.E."/>
            <person name="Leal-Bertioli S.C."/>
            <person name="Xun X."/>
            <person name="Jackson S.A."/>
            <person name="Michelmore R."/>
            <person name="Ozias-Akins P."/>
        </authorList>
    </citation>
    <scope>NUCLEOTIDE SEQUENCE [LARGE SCALE GENOMIC DNA]</scope>
    <source>
        <strain evidence="1">cv. V14167</strain>
    </source>
</reference>
<dbReference type="RefSeq" id="XP_052109574.1">
    <property type="nucleotide sequence ID" value="XM_052253614.1"/>
</dbReference>
<name>A0A9C6WH52_ARADU</name>
<reference evidence="2 3" key="2">
    <citation type="submission" date="2025-04" db="UniProtKB">
        <authorList>
            <consortium name="RefSeq"/>
        </authorList>
    </citation>
    <scope>IDENTIFICATION</scope>
    <source>
        <tissue evidence="2 3">Whole plant</tissue>
    </source>
</reference>
<dbReference type="GeneID" id="127741392"/>
<dbReference type="RefSeq" id="XP_052109575.1">
    <property type="nucleotide sequence ID" value="XM_052253615.1"/>
</dbReference>
<evidence type="ECO:0000313" key="1">
    <source>
        <dbReference type="Proteomes" id="UP000515211"/>
    </source>
</evidence>
<sequence>MACLIAKASAARLEPAIIFVDSPITRFPVLSLIVTAVAPVPVVALKDASTLAFTQGSGGGLQGWYEKLQTSSHSMISFVKLTSQGSEPFDNPTFYCFIVGGVQYATLSHPEIVFSINRMLIRQIHVDTASSLEQPNFLVK</sequence>
<dbReference type="AlphaFoldDB" id="A0A9C6WH52"/>
<gene>
    <name evidence="2 3 4" type="primary">LOC127741392</name>
</gene>
<proteinExistence type="predicted"/>
<keyword evidence="1" id="KW-1185">Reference proteome</keyword>
<evidence type="ECO:0000313" key="3">
    <source>
        <dbReference type="RefSeq" id="XP_052109575.1"/>
    </source>
</evidence>